<dbReference type="Gene3D" id="3.30.470.20">
    <property type="entry name" value="ATP-grasp fold, B domain"/>
    <property type="match status" value="2"/>
</dbReference>
<dbReference type="PANTHER" id="PTHR43615:SF1">
    <property type="entry name" value="PPDK_N DOMAIN-CONTAINING PROTEIN"/>
    <property type="match status" value="1"/>
</dbReference>
<reference evidence="3" key="1">
    <citation type="submission" date="2022-07" db="EMBL/GenBank/DDBJ databases">
        <title>Genomic of Streptomyces cavourensis F2.</title>
        <authorList>
            <person name="Hu S."/>
            <person name="Liang W."/>
        </authorList>
    </citation>
    <scope>NUCLEOTIDE SEQUENCE</scope>
    <source>
        <strain evidence="3">F2</strain>
    </source>
</reference>
<feature type="domain" description="Pyruvate phosphate dikinase AMP/ATP-binding" evidence="2">
    <location>
        <begin position="64"/>
        <end position="199"/>
    </location>
</feature>
<dbReference type="Gene3D" id="3.30.1490.20">
    <property type="entry name" value="ATP-grasp fold, A domain"/>
    <property type="match status" value="2"/>
</dbReference>
<proteinExistence type="predicted"/>
<organism evidence="3 4">
    <name type="scientific">Streptomyces cavourensis</name>
    <dbReference type="NCBI Taxonomy" id="67258"/>
    <lineage>
        <taxon>Bacteria</taxon>
        <taxon>Bacillati</taxon>
        <taxon>Actinomycetota</taxon>
        <taxon>Actinomycetes</taxon>
        <taxon>Kitasatosporales</taxon>
        <taxon>Streptomycetaceae</taxon>
        <taxon>Streptomyces</taxon>
    </lineage>
</organism>
<gene>
    <name evidence="3" type="ORF">NLU04_10130</name>
</gene>
<dbReference type="PANTHER" id="PTHR43615">
    <property type="entry name" value="PHOSPHOENOLPYRUVATE SYNTHASE-RELATED"/>
    <property type="match status" value="1"/>
</dbReference>
<dbReference type="InterPro" id="IPR008279">
    <property type="entry name" value="PEP-util_enz_mobile_dom"/>
</dbReference>
<dbReference type="InterPro" id="IPR036637">
    <property type="entry name" value="Phosphohistidine_dom_sf"/>
</dbReference>
<dbReference type="Pfam" id="PF00391">
    <property type="entry name" value="PEP-utilizers"/>
    <property type="match status" value="1"/>
</dbReference>
<dbReference type="RefSeq" id="WP_205387666.1">
    <property type="nucleotide sequence ID" value="NZ_CP030930.1"/>
</dbReference>
<sequence>MEKGTEEVAGVNVLQLTEIIGSAQRDLVGGKAAGLAGLIRLGERVPDGFCVTTEAYGSGEVPRAQVLAAYERLGGGPAAVRSSATAEDLPYASFAGQQDTYLGVTGGQALIEAVEACWASLHTERARAYREAHGIPHDRVRMAVVVQRMVDAETAGVLFTADPLTGRRGVCVVDAAPGLGTTVVDGAAAVDHYVLDGTEGEGAEGGCLTPARLKELRTTGERIRDLLEAEEPGPVQEQDIEWAYDRDGRLWLLQARPITTLFPAPPPSGKPGTRLYVEFGHVQGMLRPATPMGMSTLKSMLAGMLAAFGLTVEIVDIGGRLYGDLTDALRDPSTRQRLVGLMAVDFGPRAQKAVEHLLDDPRFAPMKAPRKRSAAALRTGPKAAVGILGALARPERARARVFGEIERLREEPVTDPATTAELLDLVERDAESSTLADAIVWPVVSGLAVSAALPPLLKGVADEDEIRTVLGGMPYNVTIEMDLALWGVARRAEPYRAMLLSTPPPDLAAAQLAGELPDFGMDAFLRAYGVRSAAEIDVGVARWAEDPAPVFAALANCLRVADPEQAPDRRFERAAERAEAMAAELTGRARREQALRGRLAGFFLRRSRELSGLREAGKFAGLYALRDRRRRLLLIGAQLHVQGLLTAADDVMFLDLPELRTVAETGADLRATVAARRTEYERELRRRTVPVALLSDGTDVETLLPAPPSDSRTLTGMGAASGRVTGRARVVLDPSGATLEPGDILVAPTTDPGWTPLFLTAGGLVTETGAVMAHGPTVAREYGIPAVICVPAATERIRDGQLITVDGATGTVTLDS</sequence>
<evidence type="ECO:0000313" key="3">
    <source>
        <dbReference type="EMBL" id="UTR78781.1"/>
    </source>
</evidence>
<evidence type="ECO:0000259" key="1">
    <source>
        <dbReference type="Pfam" id="PF00391"/>
    </source>
</evidence>
<dbReference type="Pfam" id="PF01326">
    <property type="entry name" value="PPDK_N"/>
    <property type="match status" value="2"/>
</dbReference>
<dbReference type="SUPFAM" id="SSF52009">
    <property type="entry name" value="Phosphohistidine domain"/>
    <property type="match status" value="1"/>
</dbReference>
<dbReference type="Gene3D" id="3.50.30.10">
    <property type="entry name" value="Phosphohistidine domain"/>
    <property type="match status" value="1"/>
</dbReference>
<name>A0ABY5F502_9ACTN</name>
<dbReference type="Proteomes" id="UP001058236">
    <property type="component" value="Chromosome"/>
</dbReference>
<protein>
    <submittedName>
        <fullName evidence="3">PEP-utilizing enzyme</fullName>
    </submittedName>
</protein>
<dbReference type="InterPro" id="IPR002192">
    <property type="entry name" value="PPDK_AMP/ATP-bd"/>
</dbReference>
<evidence type="ECO:0000313" key="4">
    <source>
        <dbReference type="Proteomes" id="UP001058236"/>
    </source>
</evidence>
<feature type="domain" description="Pyruvate phosphate dikinase AMP/ATP-binding" evidence="2">
    <location>
        <begin position="206"/>
        <end position="261"/>
    </location>
</feature>
<evidence type="ECO:0000259" key="2">
    <source>
        <dbReference type="Pfam" id="PF01326"/>
    </source>
</evidence>
<dbReference type="InterPro" id="IPR051549">
    <property type="entry name" value="PEP_Utilizing_Enz"/>
</dbReference>
<dbReference type="SUPFAM" id="SSF56059">
    <property type="entry name" value="Glutathione synthetase ATP-binding domain-like"/>
    <property type="match status" value="1"/>
</dbReference>
<keyword evidence="4" id="KW-1185">Reference proteome</keyword>
<accession>A0ABY5F502</accession>
<dbReference type="InterPro" id="IPR013815">
    <property type="entry name" value="ATP_grasp_subdomain_1"/>
</dbReference>
<dbReference type="EMBL" id="CP101397">
    <property type="protein sequence ID" value="UTR78781.1"/>
    <property type="molecule type" value="Genomic_DNA"/>
</dbReference>
<feature type="domain" description="PEP-utilising enzyme mobile" evidence="1">
    <location>
        <begin position="740"/>
        <end position="810"/>
    </location>
</feature>